<dbReference type="InterPro" id="IPR025857">
    <property type="entry name" value="MacB_PCD"/>
</dbReference>
<dbReference type="Pfam" id="PF02687">
    <property type="entry name" value="FtsX"/>
    <property type="match status" value="1"/>
</dbReference>
<evidence type="ECO:0000259" key="8">
    <source>
        <dbReference type="Pfam" id="PF02687"/>
    </source>
</evidence>
<proteinExistence type="inferred from homology"/>
<gene>
    <name evidence="10" type="ORF">QM524_21385</name>
</gene>
<keyword evidence="2" id="KW-1003">Cell membrane</keyword>
<evidence type="ECO:0000256" key="3">
    <source>
        <dbReference type="ARBA" id="ARBA00022692"/>
    </source>
</evidence>
<comment type="caution">
    <text evidence="10">The sequence shown here is derived from an EMBL/GenBank/DDBJ whole genome shotgun (WGS) entry which is preliminary data.</text>
</comment>
<feature type="transmembrane region" description="Helical" evidence="7">
    <location>
        <begin position="17"/>
        <end position="39"/>
    </location>
</feature>
<name>A0ABT6YDY5_9BACT</name>
<dbReference type="PANTHER" id="PTHR30572:SF4">
    <property type="entry name" value="ABC TRANSPORTER PERMEASE YTRF"/>
    <property type="match status" value="1"/>
</dbReference>
<dbReference type="Proteomes" id="UP001236507">
    <property type="component" value="Unassembled WGS sequence"/>
</dbReference>
<comment type="subcellular location">
    <subcellularLocation>
        <location evidence="1">Cell membrane</location>
        <topology evidence="1">Multi-pass membrane protein</topology>
    </subcellularLocation>
</comment>
<feature type="domain" description="ABC3 transporter permease C-terminal" evidence="8">
    <location>
        <begin position="265"/>
        <end position="376"/>
    </location>
</feature>
<feature type="transmembrane region" description="Helical" evidence="7">
    <location>
        <begin position="344"/>
        <end position="366"/>
    </location>
</feature>
<evidence type="ECO:0000256" key="2">
    <source>
        <dbReference type="ARBA" id="ARBA00022475"/>
    </source>
</evidence>
<protein>
    <submittedName>
        <fullName evidence="10">ABC transporter permease</fullName>
    </submittedName>
</protein>
<sequence length="383" mass="43188">MIQHLIKLIWNRKGSHLLLIIEIWASFMVLFGVMSLVTFNLDNYRESLGFEYEQVWAIDLSRNQDTVQTAEKLSQVLQRIKAYPEVEKVSQMSSNSPFSFSQMNSSISRKKTSTLSDIYYTDENFEDVFDIKMKSGRWYQSSDSVAKNKPVVINQKTADALFGTENPIGKTLDDNKVVVGVIDNFKAKGEFTKNEPAFFQLMWPRSEEGKIVLKLKSGTDANFEAKLVKDLGSMLVGWTVEVSYLTDQRQNQHNLALVPMIVFAIIAGFLLLNVAMGLFGILKVNIAKRREEIGVRRAMGATEADIQKQFVAEMWVIATFAVLIGLLFAVQFPILKVFDLASGVYWVAIVLAILIIYGLVTICAFYPSRQAAKIQPAIVLHES</sequence>
<evidence type="ECO:0000256" key="1">
    <source>
        <dbReference type="ARBA" id="ARBA00004651"/>
    </source>
</evidence>
<evidence type="ECO:0000313" key="10">
    <source>
        <dbReference type="EMBL" id="MDI9861788.1"/>
    </source>
</evidence>
<feature type="domain" description="MacB-like periplasmic core" evidence="9">
    <location>
        <begin position="28"/>
        <end position="222"/>
    </location>
</feature>
<dbReference type="InterPro" id="IPR050250">
    <property type="entry name" value="Macrolide_Exporter_MacB"/>
</dbReference>
<keyword evidence="11" id="KW-1185">Reference proteome</keyword>
<keyword evidence="4 7" id="KW-1133">Transmembrane helix</keyword>
<keyword evidence="3 7" id="KW-0812">Transmembrane</keyword>
<reference evidence="10 11" key="1">
    <citation type="submission" date="2023-05" db="EMBL/GenBank/DDBJ databases">
        <title>Novel species of genus Flectobacillus isolated from stream in China.</title>
        <authorList>
            <person name="Lu H."/>
        </authorList>
    </citation>
    <scope>NUCLEOTIDE SEQUENCE [LARGE SCALE GENOMIC DNA]</scope>
    <source>
        <strain evidence="10 11">KCTC 42575</strain>
    </source>
</reference>
<comment type="similarity">
    <text evidence="6">Belongs to the ABC-4 integral membrane protein family.</text>
</comment>
<evidence type="ECO:0000259" key="9">
    <source>
        <dbReference type="Pfam" id="PF12704"/>
    </source>
</evidence>
<evidence type="ECO:0000256" key="5">
    <source>
        <dbReference type="ARBA" id="ARBA00023136"/>
    </source>
</evidence>
<organism evidence="10 11">
    <name type="scientific">Flectobacillus roseus</name>
    <dbReference type="NCBI Taxonomy" id="502259"/>
    <lineage>
        <taxon>Bacteria</taxon>
        <taxon>Pseudomonadati</taxon>
        <taxon>Bacteroidota</taxon>
        <taxon>Cytophagia</taxon>
        <taxon>Cytophagales</taxon>
        <taxon>Flectobacillaceae</taxon>
        <taxon>Flectobacillus</taxon>
    </lineage>
</organism>
<evidence type="ECO:0000256" key="6">
    <source>
        <dbReference type="ARBA" id="ARBA00038076"/>
    </source>
</evidence>
<feature type="transmembrane region" description="Helical" evidence="7">
    <location>
        <begin position="315"/>
        <end position="338"/>
    </location>
</feature>
<evidence type="ECO:0000256" key="4">
    <source>
        <dbReference type="ARBA" id="ARBA00022989"/>
    </source>
</evidence>
<feature type="transmembrane region" description="Helical" evidence="7">
    <location>
        <begin position="256"/>
        <end position="282"/>
    </location>
</feature>
<evidence type="ECO:0000313" key="11">
    <source>
        <dbReference type="Proteomes" id="UP001236507"/>
    </source>
</evidence>
<dbReference type="RefSeq" id="WP_283346145.1">
    <property type="nucleotide sequence ID" value="NZ_JASHIF010000022.1"/>
</dbReference>
<accession>A0ABT6YDY5</accession>
<evidence type="ECO:0000256" key="7">
    <source>
        <dbReference type="SAM" id="Phobius"/>
    </source>
</evidence>
<dbReference type="Pfam" id="PF12704">
    <property type="entry name" value="MacB_PCD"/>
    <property type="match status" value="1"/>
</dbReference>
<dbReference type="InterPro" id="IPR003838">
    <property type="entry name" value="ABC3_permease_C"/>
</dbReference>
<dbReference type="PANTHER" id="PTHR30572">
    <property type="entry name" value="MEMBRANE COMPONENT OF TRANSPORTER-RELATED"/>
    <property type="match status" value="1"/>
</dbReference>
<dbReference type="EMBL" id="JASHIF010000022">
    <property type="protein sequence ID" value="MDI9861788.1"/>
    <property type="molecule type" value="Genomic_DNA"/>
</dbReference>
<keyword evidence="5 7" id="KW-0472">Membrane</keyword>